<dbReference type="OrthoDB" id="337669at2"/>
<proteinExistence type="predicted"/>
<name>A0A2M9X8I6_9LEPT</name>
<reference evidence="1 2" key="1">
    <citation type="submission" date="2017-07" db="EMBL/GenBank/DDBJ databases">
        <title>Leptospira spp. isolated from tropical soils.</title>
        <authorList>
            <person name="Thibeaux R."/>
            <person name="Iraola G."/>
            <person name="Ferres I."/>
            <person name="Bierque E."/>
            <person name="Girault D."/>
            <person name="Soupe-Gilbert M.-E."/>
            <person name="Picardeau M."/>
            <person name="Goarant C."/>
        </authorList>
    </citation>
    <scope>NUCLEOTIDE SEQUENCE [LARGE SCALE GENOMIC DNA]</scope>
    <source>
        <strain evidence="1 2">MCA1-C-A1</strain>
    </source>
</reference>
<protein>
    <recommendedName>
        <fullName evidence="3">DUF1577 domain-containing protein</fullName>
    </recommendedName>
</protein>
<sequence>MQYFEKNSRALDYIVSKDQKKHVILKYLLDQELSLKIYPFDKKAVIKKYLEEDEKILIRMPEDWEETGEKKISLFKILAKYIEIDCQFLQKAEKDLYLLKVEKLAIAKLNRESTRVQVLNGKAVVTNLITPKTVIEANMFNIPTLIKVNLEDYKNRLKKNSTDNIVIETFKPGLDRKFEIVKRSRKSLLLEDAQNVNSYSESGPDRLDYSKDVDDDIATIIRKFKDQKIVSELIRPIIYKNHSDQPIPIGYIWIQSKDKKLSSDYLEELGRLSDEVVGRIKESNTIKTTEKFRVLDASPRGLKVKIHDPNLIDTLPKQEGFILDVLFKMQAPLTVSAAIRWWGKDEDEHLTLGLEFKSKSDHPGERDRYIKNLELMQKGAL</sequence>
<gene>
    <name evidence="1" type="ORF">CH357_17945</name>
</gene>
<comment type="caution">
    <text evidence="1">The sequence shown here is derived from an EMBL/GenBank/DDBJ whole genome shotgun (WGS) entry which is preliminary data.</text>
</comment>
<keyword evidence="2" id="KW-1185">Reference proteome</keyword>
<evidence type="ECO:0008006" key="3">
    <source>
        <dbReference type="Google" id="ProtNLM"/>
    </source>
</evidence>
<evidence type="ECO:0000313" key="1">
    <source>
        <dbReference type="EMBL" id="PJZ24010.1"/>
    </source>
</evidence>
<evidence type="ECO:0000313" key="2">
    <source>
        <dbReference type="Proteomes" id="UP000232196"/>
    </source>
</evidence>
<dbReference type="Proteomes" id="UP000232196">
    <property type="component" value="Unassembled WGS sequence"/>
</dbReference>
<dbReference type="Pfam" id="PF07614">
    <property type="entry name" value="DUF1577"/>
    <property type="match status" value="1"/>
</dbReference>
<dbReference type="EMBL" id="NPDN01000011">
    <property type="protein sequence ID" value="PJZ24010.1"/>
    <property type="molecule type" value="Genomic_DNA"/>
</dbReference>
<accession>A0A2M9X8I6</accession>
<organism evidence="1 2">
    <name type="scientific">Leptospira hartskeerlii</name>
    <dbReference type="NCBI Taxonomy" id="2023177"/>
    <lineage>
        <taxon>Bacteria</taxon>
        <taxon>Pseudomonadati</taxon>
        <taxon>Spirochaetota</taxon>
        <taxon>Spirochaetia</taxon>
        <taxon>Leptospirales</taxon>
        <taxon>Leptospiraceae</taxon>
        <taxon>Leptospira</taxon>
    </lineage>
</organism>
<dbReference type="RefSeq" id="WP_100708145.1">
    <property type="nucleotide sequence ID" value="NZ_NPDL01000012.1"/>
</dbReference>
<dbReference type="AlphaFoldDB" id="A0A2M9X8I6"/>
<dbReference type="InterPro" id="IPR011471">
    <property type="entry name" value="DUF1577"/>
</dbReference>